<evidence type="ECO:0000313" key="3">
    <source>
        <dbReference type="EMBL" id="MBE6833861.1"/>
    </source>
</evidence>
<dbReference type="PANTHER" id="PTHR42687:SF1">
    <property type="entry name" value="L-THREONINE 3-DEHYDROGENASE, MITOCHONDRIAL"/>
    <property type="match status" value="1"/>
</dbReference>
<proteinExistence type="inferred from homology"/>
<accession>A0A928KVW6</accession>
<dbReference type="InterPro" id="IPR051225">
    <property type="entry name" value="NAD(P)_epim/dehydratase"/>
</dbReference>
<dbReference type="SUPFAM" id="SSF51735">
    <property type="entry name" value="NAD(P)-binding Rossmann-fold domains"/>
    <property type="match status" value="1"/>
</dbReference>
<comment type="similarity">
    <text evidence="1">Belongs to the NAD(P)-dependent epimerase/dehydratase family.</text>
</comment>
<dbReference type="Proteomes" id="UP000754750">
    <property type="component" value="Unassembled WGS sequence"/>
</dbReference>
<dbReference type="GO" id="GO:0006567">
    <property type="term" value="P:L-threonine catabolic process"/>
    <property type="evidence" value="ECO:0007669"/>
    <property type="project" value="TreeGrafter"/>
</dbReference>
<dbReference type="Pfam" id="PF01073">
    <property type="entry name" value="3Beta_HSD"/>
    <property type="match status" value="1"/>
</dbReference>
<dbReference type="InterPro" id="IPR002225">
    <property type="entry name" value="3Beta_OHSteriod_DH/Estase"/>
</dbReference>
<dbReference type="GO" id="GO:0006694">
    <property type="term" value="P:steroid biosynthetic process"/>
    <property type="evidence" value="ECO:0007669"/>
    <property type="project" value="InterPro"/>
</dbReference>
<dbReference type="EMBL" id="SVNY01000004">
    <property type="protein sequence ID" value="MBE6833861.1"/>
    <property type="molecule type" value="Genomic_DNA"/>
</dbReference>
<organism evidence="3 4">
    <name type="scientific">Faecalispora sporosphaeroides</name>
    <dbReference type="NCBI Taxonomy" id="1549"/>
    <lineage>
        <taxon>Bacteria</taxon>
        <taxon>Bacillati</taxon>
        <taxon>Bacillota</taxon>
        <taxon>Clostridia</taxon>
        <taxon>Eubacteriales</taxon>
        <taxon>Oscillospiraceae</taxon>
        <taxon>Faecalispora</taxon>
    </lineage>
</organism>
<name>A0A928KVW6_9FIRM</name>
<dbReference type="RefSeq" id="WP_326840551.1">
    <property type="nucleotide sequence ID" value="NZ_SVNY01000004.1"/>
</dbReference>
<comment type="caution">
    <text evidence="3">The sequence shown here is derived from an EMBL/GenBank/DDBJ whole genome shotgun (WGS) entry which is preliminary data.</text>
</comment>
<dbReference type="InterPro" id="IPR036291">
    <property type="entry name" value="NAD(P)-bd_dom_sf"/>
</dbReference>
<dbReference type="PANTHER" id="PTHR42687">
    <property type="entry name" value="L-THREONINE 3-DEHYDROGENASE"/>
    <property type="match status" value="1"/>
</dbReference>
<sequence length="507" mass="57965">MKKQTVFLTGATGGMGFLGLQELLKEIDQQDIILLVQDTERDRDKLKSFQNQKGLTIHWGDLTNYEDVYRCVEKADIVLHVAALVSPVADYQPKLAMKVNYGGMKHIIQAIHSQQRADSVRLVSVGTIAETGDRMPPIHWGRVGDPIKPSVFDYYAVSKVAAERLLVESGLNYWVSLRQTGIMGPAMSKIKDAIMFHNCLDNVLEYVSDRDSGILLGNLCRLTASGELPEDFWGHIYNIGGGESCRVSTYEMYEKLYGAIGFGDLRYVIDPKWYATRNFHGQYYLDSDKLENYLHFRHDTMQYFYDEYLKSLGATATVSRAVCKLPGGQRLMGTIMKRVFIQQARTEHGTVRFIENNMEEQIDAYWGGRRNWESIPTSINEFKHFDAWDKVFMLDHGYDESKPESELNLNDMKKAAEFRGGVCTSSVMEQGSWSGKLTFTCAFGHEFEASPRLVLEGGHWCPHCERKSWNYAARAKVDPFFAQVWNPLHEKDEPQREYRKVVSERDA</sequence>
<evidence type="ECO:0000259" key="2">
    <source>
        <dbReference type="Pfam" id="PF01073"/>
    </source>
</evidence>
<protein>
    <submittedName>
        <fullName evidence="3">NAD(P)-dependent oxidoreductase</fullName>
    </submittedName>
</protein>
<gene>
    <name evidence="3" type="ORF">E7512_09815</name>
</gene>
<evidence type="ECO:0000313" key="4">
    <source>
        <dbReference type="Proteomes" id="UP000754750"/>
    </source>
</evidence>
<dbReference type="AlphaFoldDB" id="A0A928KVW6"/>
<feature type="domain" description="3-beta hydroxysteroid dehydrogenase/isomerase" evidence="2">
    <location>
        <begin position="12"/>
        <end position="194"/>
    </location>
</feature>
<evidence type="ECO:0000256" key="1">
    <source>
        <dbReference type="ARBA" id="ARBA00007637"/>
    </source>
</evidence>
<dbReference type="GO" id="GO:0008743">
    <property type="term" value="F:L-threonine 3-dehydrogenase activity"/>
    <property type="evidence" value="ECO:0007669"/>
    <property type="project" value="TreeGrafter"/>
</dbReference>
<reference evidence="3" key="1">
    <citation type="submission" date="2019-04" db="EMBL/GenBank/DDBJ databases">
        <title>Evolution of Biomass-Degrading Anaerobic Consortia Revealed by Metagenomics.</title>
        <authorList>
            <person name="Peng X."/>
        </authorList>
    </citation>
    <scope>NUCLEOTIDE SEQUENCE</scope>
    <source>
        <strain evidence="3">SIG551</strain>
    </source>
</reference>
<dbReference type="Gene3D" id="3.40.50.720">
    <property type="entry name" value="NAD(P)-binding Rossmann-like Domain"/>
    <property type="match status" value="1"/>
</dbReference>